<protein>
    <submittedName>
        <fullName evidence="1">Uncharacterized protein</fullName>
    </submittedName>
</protein>
<name>A0ABV8DJW6_9BURK</name>
<reference evidence="2" key="1">
    <citation type="journal article" date="2019" name="Int. J. Syst. Evol. Microbiol.">
        <title>The Global Catalogue of Microorganisms (GCM) 10K type strain sequencing project: providing services to taxonomists for standard genome sequencing and annotation.</title>
        <authorList>
            <consortium name="The Broad Institute Genomics Platform"/>
            <consortium name="The Broad Institute Genome Sequencing Center for Infectious Disease"/>
            <person name="Wu L."/>
            <person name="Ma J."/>
        </authorList>
    </citation>
    <scope>NUCLEOTIDE SEQUENCE [LARGE SCALE GENOMIC DNA]</scope>
    <source>
        <strain evidence="2">CCUG 2113</strain>
    </source>
</reference>
<comment type="caution">
    <text evidence="1">The sequence shown here is derived from an EMBL/GenBank/DDBJ whole genome shotgun (WGS) entry which is preliminary data.</text>
</comment>
<organism evidence="1 2">
    <name type="scientific">Acidovorax facilis</name>
    <dbReference type="NCBI Taxonomy" id="12917"/>
    <lineage>
        <taxon>Bacteria</taxon>
        <taxon>Pseudomonadati</taxon>
        <taxon>Pseudomonadota</taxon>
        <taxon>Betaproteobacteria</taxon>
        <taxon>Burkholderiales</taxon>
        <taxon>Comamonadaceae</taxon>
        <taxon>Acidovorax</taxon>
    </lineage>
</organism>
<dbReference type="RefSeq" id="WP_055397277.1">
    <property type="nucleotide sequence ID" value="NZ_JAMXAX010000048.1"/>
</dbReference>
<accession>A0ABV8DJW6</accession>
<dbReference type="EMBL" id="JBHSAJ010000183">
    <property type="protein sequence ID" value="MFC3938592.1"/>
    <property type="molecule type" value="Genomic_DNA"/>
</dbReference>
<evidence type="ECO:0000313" key="1">
    <source>
        <dbReference type="EMBL" id="MFC3938592.1"/>
    </source>
</evidence>
<gene>
    <name evidence="1" type="ORF">ACFOW3_28630</name>
</gene>
<proteinExistence type="predicted"/>
<dbReference type="InterPro" id="IPR036265">
    <property type="entry name" value="HIT-like_sf"/>
</dbReference>
<sequence length="188" mass="20929">MNIHTTLIRCAGGTVDLPARPMNHRGDGGHVLVHPPRPVWERSELTPEELAHWSCLVAATGRAMLDTLPQLAGGCLNYWEAGNNALNPLAHPQGPKTPALHRKMHLHVFGRSPRATHPDWLWGEPPWFPNFAQSEAWTQQFTRLEDDEGAALGARIQVLLGKRYALGLLGCAAFCYQINSLKRLLIKR</sequence>
<keyword evidence="2" id="KW-1185">Reference proteome</keyword>
<dbReference type="SUPFAM" id="SSF54197">
    <property type="entry name" value="HIT-like"/>
    <property type="match status" value="1"/>
</dbReference>
<evidence type="ECO:0000313" key="2">
    <source>
        <dbReference type="Proteomes" id="UP001595693"/>
    </source>
</evidence>
<dbReference type="Proteomes" id="UP001595693">
    <property type="component" value="Unassembled WGS sequence"/>
</dbReference>
<dbReference type="Gene3D" id="3.30.428.10">
    <property type="entry name" value="HIT-like"/>
    <property type="match status" value="1"/>
</dbReference>